<dbReference type="EMBL" id="CP151767">
    <property type="protein sequence ID" value="WZU66367.1"/>
    <property type="molecule type" value="Genomic_DNA"/>
</dbReference>
<feature type="chain" id="PRO_5042826734" evidence="1">
    <location>
        <begin position="24"/>
        <end position="279"/>
    </location>
</feature>
<dbReference type="InterPro" id="IPR018637">
    <property type="entry name" value="DUF2059"/>
</dbReference>
<protein>
    <submittedName>
        <fullName evidence="3">DUF2059 domain-containing protein</fullName>
    </submittedName>
</protein>
<feature type="signal peptide" evidence="1">
    <location>
        <begin position="1"/>
        <end position="23"/>
    </location>
</feature>
<proteinExistence type="predicted"/>
<evidence type="ECO:0000313" key="4">
    <source>
        <dbReference type="Proteomes" id="UP001470809"/>
    </source>
</evidence>
<evidence type="ECO:0000256" key="1">
    <source>
        <dbReference type="SAM" id="SignalP"/>
    </source>
</evidence>
<keyword evidence="1" id="KW-0732">Signal</keyword>
<reference evidence="3 4" key="2">
    <citation type="submission" date="2024-08" db="EMBL/GenBank/DDBJ databases">
        <title>Phylogenomic analyses of a clade within the roseobacter group suggest taxonomic reassignments of species of the genera Aestuariivita, Citreicella, Loktanella, Nautella, Pelagibaca, Ruegeria, Thalassobius, Thiobacimonas and Tropicibacter, and the proposal o.</title>
        <authorList>
            <person name="Jeon C.O."/>
        </authorList>
    </citation>
    <scope>NUCLEOTIDE SEQUENCE [LARGE SCALE GENOMIC DNA]</scope>
    <source>
        <strain evidence="3 4">SS1-5</strain>
    </source>
</reference>
<dbReference type="Proteomes" id="UP001470809">
    <property type="component" value="Chromosome"/>
</dbReference>
<name>A0AAN0MBJ9_9RHOB</name>
<dbReference type="KEGG" id="yrh:AABB31_15045"/>
<feature type="domain" description="DUF2059" evidence="2">
    <location>
        <begin position="84"/>
        <end position="136"/>
    </location>
</feature>
<evidence type="ECO:0000259" key="2">
    <source>
        <dbReference type="Pfam" id="PF09832"/>
    </source>
</evidence>
<gene>
    <name evidence="3" type="ORF">AABB31_15045</name>
</gene>
<keyword evidence="4" id="KW-1185">Reference proteome</keyword>
<dbReference type="RefSeq" id="WP_342075692.1">
    <property type="nucleotide sequence ID" value="NZ_CP151767.2"/>
</dbReference>
<accession>A0AAN0MBJ9</accession>
<dbReference type="AlphaFoldDB" id="A0AAN0MBJ9"/>
<sequence>MLRHLTAISVAISMAVGAGAAFAQQSHAEKTDALFAVLGLDDILSIMRTEGLAYGETIAADMFPGNGGPQWNAMVSQIYDEQMMFEEVRGALGEELEGDDIDAMLAFFSTPLGEKIIGLEVSARRALLDDAVEAASKDSAAIAMADETDAYLRVKEFVTVNDLIETNVVGALNSNYAFYMGLMDGGAMPESMTPDTALNDIWSQEDQIRADTTEWIYSFLLMAYQPLTADELRAYTKFSQTEAGKDMNAALFVAFNGMFDDISRSLGLAASRFLISQEL</sequence>
<organism evidence="3 4">
    <name type="scientific">Yoonia rhodophyticola</name>
    <dbReference type="NCBI Taxonomy" id="3137370"/>
    <lineage>
        <taxon>Bacteria</taxon>
        <taxon>Pseudomonadati</taxon>
        <taxon>Pseudomonadota</taxon>
        <taxon>Alphaproteobacteria</taxon>
        <taxon>Rhodobacterales</taxon>
        <taxon>Paracoccaceae</taxon>
        <taxon>Yoonia</taxon>
    </lineage>
</organism>
<reference evidence="4" key="1">
    <citation type="submission" date="2024-04" db="EMBL/GenBank/DDBJ databases">
        <title>Phylogenomic analyses of a clade within the roseobacter group suggest taxonomic reassignments of species of the genera Aestuariivita, Citreicella, Loktanella, Nautella, Pelagibaca, Ruegeria, Thalassobius, Thiobacimonas and Tropicibacter, and the proposal o.</title>
        <authorList>
            <person name="Jeon C.O."/>
        </authorList>
    </citation>
    <scope>NUCLEOTIDE SEQUENCE [LARGE SCALE GENOMIC DNA]</scope>
    <source>
        <strain evidence="4">SS1-5</strain>
    </source>
</reference>
<evidence type="ECO:0000313" key="3">
    <source>
        <dbReference type="EMBL" id="WZU66367.1"/>
    </source>
</evidence>
<dbReference type="Pfam" id="PF09832">
    <property type="entry name" value="DUF2059"/>
    <property type="match status" value="1"/>
</dbReference>